<evidence type="ECO:0000313" key="3">
    <source>
        <dbReference type="Proteomes" id="UP000006591"/>
    </source>
</evidence>
<dbReference type="EnsemblPlants" id="ONIVA05G07000.1">
    <property type="protein sequence ID" value="ONIVA05G07000.1"/>
    <property type="gene ID" value="ONIVA05G07000"/>
</dbReference>
<organism evidence="2">
    <name type="scientific">Oryza nivara</name>
    <name type="common">Indian wild rice</name>
    <name type="synonym">Oryza sativa f. spontanea</name>
    <dbReference type="NCBI Taxonomy" id="4536"/>
    <lineage>
        <taxon>Eukaryota</taxon>
        <taxon>Viridiplantae</taxon>
        <taxon>Streptophyta</taxon>
        <taxon>Embryophyta</taxon>
        <taxon>Tracheophyta</taxon>
        <taxon>Spermatophyta</taxon>
        <taxon>Magnoliopsida</taxon>
        <taxon>Liliopsida</taxon>
        <taxon>Poales</taxon>
        <taxon>Poaceae</taxon>
        <taxon>BOP clade</taxon>
        <taxon>Oryzoideae</taxon>
        <taxon>Oryzeae</taxon>
        <taxon>Oryzinae</taxon>
        <taxon>Oryza</taxon>
    </lineage>
</organism>
<sequence length="129" mass="14078">MEDSISDVEIEELGNSMKDELRNYLSLNIERHPPSVHLYSRPLEHGEEDGNGNGNEHGKHPLILHFVPATSLSLPARWREARLCAPQLRSLGSTGLLTPPPPALHRSAPLVCSTRLLVSLAATHSAPLA</sequence>
<reference evidence="2" key="1">
    <citation type="submission" date="2015-04" db="UniProtKB">
        <authorList>
            <consortium name="EnsemblPlants"/>
        </authorList>
    </citation>
    <scope>IDENTIFICATION</scope>
    <source>
        <strain evidence="2">SL10</strain>
    </source>
</reference>
<evidence type="ECO:0000256" key="1">
    <source>
        <dbReference type="SAM" id="MobiDB-lite"/>
    </source>
</evidence>
<dbReference type="Proteomes" id="UP000006591">
    <property type="component" value="Chromosome 5"/>
</dbReference>
<dbReference type="Gramene" id="ONIVA05G07000.1">
    <property type="protein sequence ID" value="ONIVA05G07000.1"/>
    <property type="gene ID" value="ONIVA05G07000"/>
</dbReference>
<protein>
    <submittedName>
        <fullName evidence="2">Uncharacterized protein</fullName>
    </submittedName>
</protein>
<evidence type="ECO:0000313" key="2">
    <source>
        <dbReference type="EnsemblPlants" id="ONIVA05G07000.1"/>
    </source>
</evidence>
<dbReference type="AlphaFoldDB" id="A0A0E0HAS6"/>
<keyword evidence="3" id="KW-1185">Reference proteome</keyword>
<accession>A0A0E0HAS6</accession>
<proteinExistence type="predicted"/>
<dbReference type="HOGENOM" id="CLU_1952284_0_0_1"/>
<feature type="region of interest" description="Disordered" evidence="1">
    <location>
        <begin position="39"/>
        <end position="60"/>
    </location>
</feature>
<name>A0A0E0HAS6_ORYNI</name>
<reference evidence="2" key="2">
    <citation type="submission" date="2018-04" db="EMBL/GenBank/DDBJ databases">
        <title>OnivRS2 (Oryza nivara Reference Sequence Version 2).</title>
        <authorList>
            <person name="Zhang J."/>
            <person name="Kudrna D."/>
            <person name="Lee S."/>
            <person name="Talag J."/>
            <person name="Rajasekar S."/>
            <person name="Welchert J."/>
            <person name="Hsing Y.-I."/>
            <person name="Wing R.A."/>
        </authorList>
    </citation>
    <scope>NUCLEOTIDE SEQUENCE [LARGE SCALE GENOMIC DNA]</scope>
    <source>
        <strain evidence="2">SL10</strain>
    </source>
</reference>